<dbReference type="AlphaFoldDB" id="A0AAE8T5E2"/>
<dbReference type="PIRSF" id="PIRSF000429">
    <property type="entry name" value="Ac-CoA_Ac_transf"/>
    <property type="match status" value="1"/>
</dbReference>
<dbReference type="InterPro" id="IPR016039">
    <property type="entry name" value="Thiolase-like"/>
</dbReference>
<evidence type="ECO:0000313" key="2">
    <source>
        <dbReference type="EMBL" id="SQA51852.1"/>
    </source>
</evidence>
<reference evidence="2 3" key="1">
    <citation type="submission" date="2018-06" db="EMBL/GenBank/DDBJ databases">
        <authorList>
            <consortium name="Pathogen Informatics"/>
            <person name="Doyle S."/>
        </authorList>
    </citation>
    <scope>NUCLEOTIDE SEQUENCE [LARGE SCALE GENOMIC DNA]</scope>
    <source>
        <strain evidence="2 3">NCTC10661</strain>
    </source>
</reference>
<evidence type="ECO:0000259" key="1">
    <source>
        <dbReference type="Pfam" id="PF22691"/>
    </source>
</evidence>
<sequence length="383" mass="39772">MKQGIAIVGASETARLGQIPEQSQIGLSADAALRALADAGLAARDVDGIATAGESPTMLAHYLGVKPAWLDGTAVGGCSFMLHVRHATAAIAAGLCKTVLIVHAESGKSRIANTPLPWPPQAGSLPGQFEAPYGAISSPTMFTVPVLRYLKQHGLTPDALGEVVVAQRKWAALNPRSLYKEQMSVADVLSAKVIAYPFTLPMCCPLTDGGGALVLVAAERAVEFPHKPVYICGSGESAESPMISQMNDLTSSRAFRDSGNAAFESAGIARSDVDHVMIYDAFAHLPLYGLEDLGFCKPGEAAGFIAEGNTSPGGRLPVNTNGGGLCYTHSGMYGMFALQESVRQVRGTAPAQQGDVNFSVCHGVGGMFATAGTIVLGSQLTRG</sequence>
<dbReference type="SUPFAM" id="SSF53901">
    <property type="entry name" value="Thiolase-like"/>
    <property type="match status" value="1"/>
</dbReference>
<dbReference type="Proteomes" id="UP000250416">
    <property type="component" value="Unassembled WGS sequence"/>
</dbReference>
<dbReference type="CDD" id="cd00829">
    <property type="entry name" value="SCP-x_thiolase"/>
    <property type="match status" value="1"/>
</dbReference>
<dbReference type="GO" id="GO:0003988">
    <property type="term" value="F:acetyl-CoA C-acyltransferase activity"/>
    <property type="evidence" value="ECO:0007669"/>
    <property type="project" value="UniProtKB-ARBA"/>
</dbReference>
<dbReference type="EMBL" id="UARD01000030">
    <property type="protein sequence ID" value="SQA51852.1"/>
    <property type="molecule type" value="Genomic_DNA"/>
</dbReference>
<evidence type="ECO:0000313" key="3">
    <source>
        <dbReference type="Proteomes" id="UP000250416"/>
    </source>
</evidence>
<dbReference type="RefSeq" id="WP_059623667.1">
    <property type="nucleotide sequence ID" value="NZ_CADEUP010000007.1"/>
</dbReference>
<feature type="domain" description="Thiolase C-terminal" evidence="1">
    <location>
        <begin position="235"/>
        <end position="377"/>
    </location>
</feature>
<gene>
    <name evidence="2" type="ORF">NCTC10661_04993</name>
</gene>
<protein>
    <submittedName>
        <fullName evidence="2">Thiolase</fullName>
    </submittedName>
</protein>
<dbReference type="PANTHER" id="PTHR42870:SF1">
    <property type="entry name" value="NON-SPECIFIC LIPID-TRANSFER PROTEIN-LIKE 2"/>
    <property type="match status" value="1"/>
</dbReference>
<dbReference type="Gene3D" id="3.40.47.10">
    <property type="match status" value="1"/>
</dbReference>
<dbReference type="InterPro" id="IPR002155">
    <property type="entry name" value="Thiolase"/>
</dbReference>
<dbReference type="InterPro" id="IPR055140">
    <property type="entry name" value="Thiolase_C_2"/>
</dbReference>
<organism evidence="2 3">
    <name type="scientific">Burkholderia cepacia</name>
    <name type="common">Pseudomonas cepacia</name>
    <dbReference type="NCBI Taxonomy" id="292"/>
    <lineage>
        <taxon>Bacteria</taxon>
        <taxon>Pseudomonadati</taxon>
        <taxon>Pseudomonadota</taxon>
        <taxon>Betaproteobacteria</taxon>
        <taxon>Burkholderiales</taxon>
        <taxon>Burkholderiaceae</taxon>
        <taxon>Burkholderia</taxon>
        <taxon>Burkholderia cepacia complex</taxon>
    </lineage>
</organism>
<name>A0AAE8T5E2_BURCE</name>
<dbReference type="Pfam" id="PF22691">
    <property type="entry name" value="Thiolase_C_1"/>
    <property type="match status" value="1"/>
</dbReference>
<proteinExistence type="predicted"/>
<accession>A0AAE8T5E2</accession>
<dbReference type="PANTHER" id="PTHR42870">
    <property type="entry name" value="ACETYL-COA C-ACETYLTRANSFERASE"/>
    <property type="match status" value="1"/>
</dbReference>
<comment type="caution">
    <text evidence="2">The sequence shown here is derived from an EMBL/GenBank/DDBJ whole genome shotgun (WGS) entry which is preliminary data.</text>
</comment>